<dbReference type="EnsemblPlants" id="ONIVA01G22780.1">
    <property type="protein sequence ID" value="ONIVA01G22780.1"/>
    <property type="gene ID" value="ONIVA01G22780"/>
</dbReference>
<evidence type="ECO:0000313" key="3">
    <source>
        <dbReference type="Proteomes" id="UP000006591"/>
    </source>
</evidence>
<feature type="compositionally biased region" description="Basic and acidic residues" evidence="1">
    <location>
        <begin position="212"/>
        <end position="230"/>
    </location>
</feature>
<keyword evidence="3" id="KW-1185">Reference proteome</keyword>
<feature type="region of interest" description="Disordered" evidence="1">
    <location>
        <begin position="211"/>
        <end position="236"/>
    </location>
</feature>
<dbReference type="Proteomes" id="UP000006591">
    <property type="component" value="Chromosome 1"/>
</dbReference>
<dbReference type="AlphaFoldDB" id="A0A0E0FND7"/>
<dbReference type="Gramene" id="ONIVA01G22780.1">
    <property type="protein sequence ID" value="ONIVA01G22780.1"/>
    <property type="gene ID" value="ONIVA01G22780"/>
</dbReference>
<protein>
    <submittedName>
        <fullName evidence="2">Uncharacterized protein</fullName>
    </submittedName>
</protein>
<feature type="region of interest" description="Disordered" evidence="1">
    <location>
        <begin position="541"/>
        <end position="568"/>
    </location>
</feature>
<evidence type="ECO:0000313" key="2">
    <source>
        <dbReference type="EnsemblPlants" id="ONIVA01G22780.1"/>
    </source>
</evidence>
<sequence length="629" mass="68799">MECHRDGRVPPTYVKGEGDVDHTARTSPDSPCNPHPLGGHYCRARTTCPAGLVGLNDIDHGVRQVWADTRHGIAGGEHERVHADTFALAPQPHKQHRPAYHAAHFDNNDILLGTHAAIDFYEVDASAAVVSAAAAADATRWPLDDEMVEDDYLDDPPAIDAAAYVTWIRQRSHNIKRKKHLDLVVLGGLVLASYHLLDDALIDLAAAMSTAPERHGDGRAPPADDKREGDVDSSMSFRNRRDCHHRQNCCMFAPFRKNLVANKGIPEAKGVGVRQVTSKELEQEHHCHACPARMDATLVCLPQCLLVTHFLDGKPQSLHAVLRKAFMAFAGLDQGEVINHEAEDVHHDFFPLQDHPALNSPCNPHPLGGHYCRSHTTCPAGLFGLNDIDHGGRQVWADTCLFAGVPAGYPFPKRKATQLACSSLTRPGGGDQLGCRMCTTTSSPSKPNWRSTLPATPTHWGCRCCRARTTCTAGFIGLNNIDHSGRQVWADTWYGVAGAEHERVHAETFALAPQPHQQHRPADHTARFDYSDPFLGTPCGHRRLRGGRSRRRGSPASKAWGSWSTRSSIGGSRTVQVQQQQQPASNFQDNILLLNGDLIANAGREETIVYEADLDALAVDLVDDRSVGG</sequence>
<accession>A0A0E0FND7</accession>
<proteinExistence type="predicted"/>
<organism evidence="2">
    <name type="scientific">Oryza nivara</name>
    <name type="common">Indian wild rice</name>
    <name type="synonym">Oryza sativa f. spontanea</name>
    <dbReference type="NCBI Taxonomy" id="4536"/>
    <lineage>
        <taxon>Eukaryota</taxon>
        <taxon>Viridiplantae</taxon>
        <taxon>Streptophyta</taxon>
        <taxon>Embryophyta</taxon>
        <taxon>Tracheophyta</taxon>
        <taxon>Spermatophyta</taxon>
        <taxon>Magnoliopsida</taxon>
        <taxon>Liliopsida</taxon>
        <taxon>Poales</taxon>
        <taxon>Poaceae</taxon>
        <taxon>BOP clade</taxon>
        <taxon>Oryzoideae</taxon>
        <taxon>Oryzeae</taxon>
        <taxon>Oryzinae</taxon>
        <taxon>Oryza</taxon>
    </lineage>
</organism>
<evidence type="ECO:0000256" key="1">
    <source>
        <dbReference type="SAM" id="MobiDB-lite"/>
    </source>
</evidence>
<feature type="compositionally biased region" description="Basic residues" evidence="1">
    <location>
        <begin position="541"/>
        <end position="553"/>
    </location>
</feature>
<name>A0A0E0FND7_ORYNI</name>
<reference evidence="2" key="2">
    <citation type="submission" date="2018-04" db="EMBL/GenBank/DDBJ databases">
        <title>OnivRS2 (Oryza nivara Reference Sequence Version 2).</title>
        <authorList>
            <person name="Zhang J."/>
            <person name="Kudrna D."/>
            <person name="Lee S."/>
            <person name="Talag J."/>
            <person name="Rajasekar S."/>
            <person name="Welchert J."/>
            <person name="Hsing Y.-I."/>
            <person name="Wing R.A."/>
        </authorList>
    </citation>
    <scope>NUCLEOTIDE SEQUENCE [LARGE SCALE GENOMIC DNA]</scope>
</reference>
<dbReference type="HOGENOM" id="CLU_435050_0_0_1"/>
<feature type="region of interest" description="Disordered" evidence="1">
    <location>
        <begin position="1"/>
        <end position="32"/>
    </location>
</feature>
<reference evidence="2" key="1">
    <citation type="submission" date="2015-04" db="UniProtKB">
        <authorList>
            <consortium name="EnsemblPlants"/>
        </authorList>
    </citation>
    <scope>IDENTIFICATION</scope>
    <source>
        <strain evidence="2">SL10</strain>
    </source>
</reference>